<feature type="domain" description="Spore coat protein X/V" evidence="1">
    <location>
        <begin position="95"/>
        <end position="152"/>
    </location>
</feature>
<gene>
    <name evidence="2" type="ORF">LQ50_00455</name>
</gene>
<evidence type="ECO:0000313" key="2">
    <source>
        <dbReference type="EMBL" id="KHF41805.1"/>
    </source>
</evidence>
<accession>A0A0B0IKI8</accession>
<dbReference type="STRING" id="333138.LQ50_00455"/>
<dbReference type="InterPro" id="IPR011428">
    <property type="entry name" value="Spore_coat_X/V"/>
</dbReference>
<keyword evidence="3" id="KW-1185">Reference proteome</keyword>
<dbReference type="eggNOG" id="ENOG5032S2K">
    <property type="taxonomic scope" value="Bacteria"/>
</dbReference>
<dbReference type="GO" id="GO:0031160">
    <property type="term" value="C:spore wall"/>
    <property type="evidence" value="ECO:0007669"/>
    <property type="project" value="InterPro"/>
</dbReference>
<evidence type="ECO:0000313" key="3">
    <source>
        <dbReference type="Proteomes" id="UP000030832"/>
    </source>
</evidence>
<dbReference type="RefSeq" id="WP_034624915.1">
    <property type="nucleotide sequence ID" value="NZ_JRJU01000001.1"/>
</dbReference>
<evidence type="ECO:0000259" key="1">
    <source>
        <dbReference type="Pfam" id="PF07552"/>
    </source>
</evidence>
<name>A0A0B0IKI8_9BACI</name>
<protein>
    <submittedName>
        <fullName evidence="2">Spore coat protein</fullName>
    </submittedName>
</protein>
<dbReference type="OrthoDB" id="2680713at2"/>
<organism evidence="2 3">
    <name type="scientific">Halalkalibacter okhensis</name>
    <dbReference type="NCBI Taxonomy" id="333138"/>
    <lineage>
        <taxon>Bacteria</taxon>
        <taxon>Bacillati</taxon>
        <taxon>Bacillota</taxon>
        <taxon>Bacilli</taxon>
        <taxon>Bacillales</taxon>
        <taxon>Bacillaceae</taxon>
        <taxon>Halalkalibacter</taxon>
    </lineage>
</organism>
<dbReference type="Proteomes" id="UP000030832">
    <property type="component" value="Unassembled WGS sequence"/>
</dbReference>
<dbReference type="Pfam" id="PF07552">
    <property type="entry name" value="Coat_X"/>
    <property type="match status" value="2"/>
</dbReference>
<keyword evidence="2" id="KW-0167">Capsid protein</keyword>
<proteinExistence type="predicted"/>
<dbReference type="AlphaFoldDB" id="A0A0B0IKI8"/>
<comment type="caution">
    <text evidence="2">The sequence shown here is derived from an EMBL/GenBank/DDBJ whole genome shotgun (WGS) entry which is preliminary data.</text>
</comment>
<keyword evidence="2" id="KW-0946">Virion</keyword>
<dbReference type="EMBL" id="JRJU01000001">
    <property type="protein sequence ID" value="KHF41805.1"/>
    <property type="molecule type" value="Genomic_DNA"/>
</dbReference>
<feature type="domain" description="Spore coat protein X/V" evidence="1">
    <location>
        <begin position="32"/>
        <end position="88"/>
    </location>
</feature>
<dbReference type="GO" id="GO:0030435">
    <property type="term" value="P:sporulation resulting in formation of a cellular spore"/>
    <property type="evidence" value="ECO:0007669"/>
    <property type="project" value="InterPro"/>
</dbReference>
<sequence length="153" mass="16885">MNQDVYYSSKKEDTTRWSALDSKACHPLDDDTETQGAQQVDKTFQQSEEYIIIKDSCDVNVSSTDTKAAVSLQASLQAAIALVISISIASSEQAEQITQELLQSTKTKQMTFQKTVIENSRNVDVTTTDTQIGVNIQLLLQILLALLVNLDVL</sequence>
<reference evidence="2 3" key="1">
    <citation type="submission" date="2014-09" db="EMBL/GenBank/DDBJ databases">
        <title>Genome sequencing and annotation of Bacillus Okhensis strain Kh10-101T.</title>
        <authorList>
            <person name="Prakash J.S."/>
        </authorList>
    </citation>
    <scope>NUCLEOTIDE SEQUENCE [LARGE SCALE GENOMIC DNA]</scope>
    <source>
        <strain evidence="3">Kh10-101T</strain>
    </source>
</reference>